<dbReference type="Gene3D" id="1.10.510.10">
    <property type="entry name" value="Transferase(Phosphotransferase) domain 1"/>
    <property type="match status" value="1"/>
</dbReference>
<dbReference type="InterPro" id="IPR017441">
    <property type="entry name" value="Protein_kinase_ATP_BS"/>
</dbReference>
<keyword evidence="1" id="KW-0808">Transferase</keyword>
<protein>
    <recommendedName>
        <fullName evidence="7">Protein kinase domain-containing protein</fullName>
    </recommendedName>
</protein>
<keyword evidence="9" id="KW-1185">Reference proteome</keyword>
<feature type="domain" description="Protein kinase" evidence="7">
    <location>
        <begin position="398"/>
        <end position="686"/>
    </location>
</feature>
<dbReference type="GO" id="GO:0005524">
    <property type="term" value="F:ATP binding"/>
    <property type="evidence" value="ECO:0007669"/>
    <property type="project" value="UniProtKB-UniRule"/>
</dbReference>
<dbReference type="InterPro" id="IPR000719">
    <property type="entry name" value="Prot_kinase_dom"/>
</dbReference>
<keyword evidence="4 5" id="KW-0067">ATP-binding</keyword>
<evidence type="ECO:0000313" key="9">
    <source>
        <dbReference type="Proteomes" id="UP000886520"/>
    </source>
</evidence>
<dbReference type="InterPro" id="IPR011009">
    <property type="entry name" value="Kinase-like_dom_sf"/>
</dbReference>
<evidence type="ECO:0000256" key="1">
    <source>
        <dbReference type="ARBA" id="ARBA00022679"/>
    </source>
</evidence>
<evidence type="ECO:0000256" key="4">
    <source>
        <dbReference type="ARBA" id="ARBA00022840"/>
    </source>
</evidence>
<name>A0A9D4UZY4_ADICA</name>
<dbReference type="PROSITE" id="PS00107">
    <property type="entry name" value="PROTEIN_KINASE_ATP"/>
    <property type="match status" value="1"/>
</dbReference>
<dbReference type="GO" id="GO:0004672">
    <property type="term" value="F:protein kinase activity"/>
    <property type="evidence" value="ECO:0007669"/>
    <property type="project" value="InterPro"/>
</dbReference>
<keyword evidence="2 5" id="KW-0547">Nucleotide-binding</keyword>
<keyword evidence="3" id="KW-0418">Kinase</keyword>
<keyword evidence="6" id="KW-1133">Transmembrane helix</keyword>
<organism evidence="8 9">
    <name type="scientific">Adiantum capillus-veneris</name>
    <name type="common">Maidenhair fern</name>
    <dbReference type="NCBI Taxonomy" id="13818"/>
    <lineage>
        <taxon>Eukaryota</taxon>
        <taxon>Viridiplantae</taxon>
        <taxon>Streptophyta</taxon>
        <taxon>Embryophyta</taxon>
        <taxon>Tracheophyta</taxon>
        <taxon>Polypodiopsida</taxon>
        <taxon>Polypodiidae</taxon>
        <taxon>Polypodiales</taxon>
        <taxon>Pteridineae</taxon>
        <taxon>Pteridaceae</taxon>
        <taxon>Vittarioideae</taxon>
        <taxon>Adiantum</taxon>
    </lineage>
</organism>
<keyword evidence="6" id="KW-0812">Transmembrane</keyword>
<gene>
    <name evidence="8" type="ORF">GOP47_0008960</name>
</gene>
<evidence type="ECO:0000256" key="3">
    <source>
        <dbReference type="ARBA" id="ARBA00022777"/>
    </source>
</evidence>
<dbReference type="Pfam" id="PF00069">
    <property type="entry name" value="Pkinase"/>
    <property type="match status" value="1"/>
</dbReference>
<dbReference type="EMBL" id="JABFUD020000008">
    <property type="protein sequence ID" value="KAI5076895.1"/>
    <property type="molecule type" value="Genomic_DNA"/>
</dbReference>
<dbReference type="PROSITE" id="PS00108">
    <property type="entry name" value="PROTEIN_KINASE_ST"/>
    <property type="match status" value="1"/>
</dbReference>
<dbReference type="AlphaFoldDB" id="A0A9D4UZY4"/>
<dbReference type="OrthoDB" id="4062651at2759"/>
<dbReference type="SMART" id="SM00220">
    <property type="entry name" value="S_TKc"/>
    <property type="match status" value="1"/>
</dbReference>
<dbReference type="SUPFAM" id="SSF56112">
    <property type="entry name" value="Protein kinase-like (PK-like)"/>
    <property type="match status" value="1"/>
</dbReference>
<feature type="binding site" evidence="5">
    <location>
        <position position="426"/>
    </location>
    <ligand>
        <name>ATP</name>
        <dbReference type="ChEBI" id="CHEBI:30616"/>
    </ligand>
</feature>
<reference evidence="8" key="1">
    <citation type="submission" date="2021-01" db="EMBL/GenBank/DDBJ databases">
        <title>Adiantum capillus-veneris genome.</title>
        <authorList>
            <person name="Fang Y."/>
            <person name="Liao Q."/>
        </authorList>
    </citation>
    <scope>NUCLEOTIDE SEQUENCE</scope>
    <source>
        <strain evidence="8">H3</strain>
        <tissue evidence="8">Leaf</tissue>
    </source>
</reference>
<keyword evidence="6" id="KW-0472">Membrane</keyword>
<evidence type="ECO:0000256" key="2">
    <source>
        <dbReference type="ARBA" id="ARBA00022741"/>
    </source>
</evidence>
<evidence type="ECO:0000256" key="5">
    <source>
        <dbReference type="PROSITE-ProRule" id="PRU10141"/>
    </source>
</evidence>
<proteinExistence type="predicted"/>
<feature type="transmembrane region" description="Helical" evidence="6">
    <location>
        <begin position="324"/>
        <end position="346"/>
    </location>
</feature>
<accession>A0A9D4UZY4</accession>
<feature type="transmembrane region" description="Helical" evidence="6">
    <location>
        <begin position="27"/>
        <end position="48"/>
    </location>
</feature>
<sequence length="697" mass="77882">MYHPHPSELQSLLSFLPWPSLICRPSILPLTLMSCMLVLFASAVSPLLDSACAPSMQQCGILGEVKYPFGKKGSGHCGASPKFLLSNCSSSAAESVHWDEFHGNPAVLGLNWTGRVNISWTNYITPTPDMPSCIVYPREQLPLFLPNSTVNGSGIDLRNSADFSAFSLSPNNMFLLFNCTDLAHVNSSNYLETNSKNCQSFKSQCSNIPNVGNCIQFQPQWQLSLSKAMNLSSCSHFQFLLTEDSALLVEEWTPHVVQLYWAPDDYNFRFGSFCRTCTESFGTCGYSDEGAAFQCFCSGNQSSAIDCNHINGDHRGNRLTTARLLGALAGLVAVISIAAMFSWWWLRRKRRIFTSRSAPNSNSDKLWSCRARLLSSRLGPIRAQEYSYQEVLDATQCFADDNIIGDGGFGSVYLGTLKDGRLIAVKRLFHDNFSRMDHFYNEIQILSRLDHQNLVKFYGFCCEDERDLLLVFEYLCNGSVFDRLHHEGVAGKEASCAGAVGIPSWRVRLKIAMETAEALSYLHNSVNPPILHRDVKTTNILLDDGFHAKLADFGLSRLVPLEVTHVSTAPQGTPGYVDPEYQSCYRLTDKSDVYSFGVVLMELVSSKKAVDMSRSEKEINLSSMAFLKEKKGTLKELVDTQCWKMEDDINVEVVAEELMQLAFWCLQPERADRPRMSDVAATLTKLWQTHACQTSDE</sequence>
<dbReference type="Proteomes" id="UP000886520">
    <property type="component" value="Chromosome 8"/>
</dbReference>
<evidence type="ECO:0000259" key="7">
    <source>
        <dbReference type="PROSITE" id="PS50011"/>
    </source>
</evidence>
<dbReference type="Gene3D" id="3.30.200.20">
    <property type="entry name" value="Phosphorylase Kinase, domain 1"/>
    <property type="match status" value="1"/>
</dbReference>
<dbReference type="InterPro" id="IPR008271">
    <property type="entry name" value="Ser/Thr_kinase_AS"/>
</dbReference>
<dbReference type="PROSITE" id="PS50011">
    <property type="entry name" value="PROTEIN_KINASE_DOM"/>
    <property type="match status" value="1"/>
</dbReference>
<dbReference type="CDD" id="cd14066">
    <property type="entry name" value="STKc_IRAK"/>
    <property type="match status" value="1"/>
</dbReference>
<evidence type="ECO:0000313" key="8">
    <source>
        <dbReference type="EMBL" id="KAI5076895.1"/>
    </source>
</evidence>
<evidence type="ECO:0000256" key="6">
    <source>
        <dbReference type="SAM" id="Phobius"/>
    </source>
</evidence>
<comment type="caution">
    <text evidence="8">The sequence shown here is derived from an EMBL/GenBank/DDBJ whole genome shotgun (WGS) entry which is preliminary data.</text>
</comment>
<dbReference type="PANTHER" id="PTHR46008:SF2">
    <property type="entry name" value="LEAF RUST 10 DISEASE-RESISTANCE LOCUS RECEPTOR-LIKE PROTEIN KINASE-LIKE 1.4"/>
    <property type="match status" value="1"/>
</dbReference>
<dbReference type="PANTHER" id="PTHR46008">
    <property type="entry name" value="LEAF RUST 10 DISEASE-RESISTANCE LOCUS RECEPTOR-LIKE PROTEIN KINASE-LIKE 1.4"/>
    <property type="match status" value="1"/>
</dbReference>